<dbReference type="PRINTS" id="PR00420">
    <property type="entry name" value="RNGMNOXGNASE"/>
</dbReference>
<evidence type="ECO:0000313" key="7">
    <source>
        <dbReference type="EMBL" id="KAL2782359.1"/>
    </source>
</evidence>
<keyword evidence="2" id="KW-0285">Flavoprotein</keyword>
<evidence type="ECO:0000259" key="5">
    <source>
        <dbReference type="Pfam" id="PF01494"/>
    </source>
</evidence>
<name>A0ABR4FGJ1_9EURO</name>
<feature type="domain" description="EthD" evidence="6">
    <location>
        <begin position="422"/>
        <end position="502"/>
    </location>
</feature>
<dbReference type="Gene3D" id="3.30.70.100">
    <property type="match status" value="1"/>
</dbReference>
<gene>
    <name evidence="7" type="ORF">BJX66DRAFT_345917</name>
</gene>
<dbReference type="InterPro" id="IPR002938">
    <property type="entry name" value="FAD-bd"/>
</dbReference>
<evidence type="ECO:0000256" key="4">
    <source>
        <dbReference type="ARBA" id="ARBA00023002"/>
    </source>
</evidence>
<proteinExistence type="inferred from homology"/>
<accession>A0ABR4FGJ1</accession>
<dbReference type="EMBL" id="JBFTWV010000494">
    <property type="protein sequence ID" value="KAL2782359.1"/>
    <property type="molecule type" value="Genomic_DNA"/>
</dbReference>
<dbReference type="InterPro" id="IPR050641">
    <property type="entry name" value="RIFMO-like"/>
</dbReference>
<keyword evidence="3" id="KW-0274">FAD</keyword>
<dbReference type="SUPFAM" id="SSF51905">
    <property type="entry name" value="FAD/NAD(P)-binding domain"/>
    <property type="match status" value="1"/>
</dbReference>
<dbReference type="InterPro" id="IPR009799">
    <property type="entry name" value="EthD_dom"/>
</dbReference>
<dbReference type="PANTHER" id="PTHR43004">
    <property type="entry name" value="TRK SYSTEM POTASSIUM UPTAKE PROTEIN"/>
    <property type="match status" value="1"/>
</dbReference>
<reference evidence="7 8" key="1">
    <citation type="submission" date="2024-07" db="EMBL/GenBank/DDBJ databases">
        <title>Section-level genome sequencing and comparative genomics of Aspergillus sections Usti and Cavernicolus.</title>
        <authorList>
            <consortium name="Lawrence Berkeley National Laboratory"/>
            <person name="Nybo J.L."/>
            <person name="Vesth T.C."/>
            <person name="Theobald S."/>
            <person name="Frisvad J.C."/>
            <person name="Larsen T.O."/>
            <person name="Kjaerboelling I."/>
            <person name="Rothschild-Mancinelli K."/>
            <person name="Lyhne E.K."/>
            <person name="Kogle M.E."/>
            <person name="Barry K."/>
            <person name="Clum A."/>
            <person name="Na H."/>
            <person name="Ledsgaard L."/>
            <person name="Lin J."/>
            <person name="Lipzen A."/>
            <person name="Kuo A."/>
            <person name="Riley R."/>
            <person name="Mondo S."/>
            <person name="Labutti K."/>
            <person name="Haridas S."/>
            <person name="Pangalinan J."/>
            <person name="Salamov A.A."/>
            <person name="Simmons B.A."/>
            <person name="Magnuson J.K."/>
            <person name="Chen J."/>
            <person name="Drula E."/>
            <person name="Henrissat B."/>
            <person name="Wiebenga A."/>
            <person name="Lubbers R.J."/>
            <person name="Gomes A.C."/>
            <person name="Makela M.R."/>
            <person name="Stajich J."/>
            <person name="Grigoriev I.V."/>
            <person name="Mortensen U.H."/>
            <person name="De Vries R.P."/>
            <person name="Baker S.E."/>
            <person name="Andersen M.R."/>
        </authorList>
    </citation>
    <scope>NUCLEOTIDE SEQUENCE [LARGE SCALE GENOMIC DNA]</scope>
    <source>
        <strain evidence="7 8">CBS 209.92</strain>
    </source>
</reference>
<dbReference type="Proteomes" id="UP001610563">
    <property type="component" value="Unassembled WGS sequence"/>
</dbReference>
<evidence type="ECO:0000256" key="1">
    <source>
        <dbReference type="ARBA" id="ARBA00005986"/>
    </source>
</evidence>
<evidence type="ECO:0000313" key="8">
    <source>
        <dbReference type="Proteomes" id="UP001610563"/>
    </source>
</evidence>
<evidence type="ECO:0000256" key="2">
    <source>
        <dbReference type="ARBA" id="ARBA00022630"/>
    </source>
</evidence>
<sequence>MRSCSHRVGYLSPSARRQPASTGLLEQLRELHILLSTIILRVALTGCLLSYFPPVLEEFEKAGIIQDVIDAGDKISDGCDWRDANGTHLAGITPPPNDTSFAVCLSQPELADILLGKLREISTAEIFFNQPFRRLEQHDGHVTYWTESPDGGPEIERTCQYLIGADGGRSSVRRGLGIGLEGFTFESLQFVAVNFQYPLRELGWKAANYIVDPVDWGIVVKRGKGTSWRFATGMTSDGERKYSLDEATIQVIKDRLGRILPGDTTKIQYEDMAPYVVHQRCATRFREGNVLLAGDAAHLNAPVGGLGLTTGLLDAAHLVQELRKVLLNGEDPEALTTYADTRRWVFLNRTNPTSIGNLLRLHSQEPAHVQERKEVLARLNDPTDFVAKARYGLPDYTLTSTSAKIFDTYGEVTWFISVTRIPEWAQEKFTHEYKTVHADMTRKGNEHAPVISRYIQLANSKKPVPKTEQPSWDYVTCLTWPSLFVLYAGFQNPDYRATAGAHVFCRQDQEGCLMTQVEKFSRGRPEDEIDVGAVQCLVYHKREKATDGFSSAWFTERAAKLRNLVTPESQLQKYILWRDVTPKKVDYLFHNTQFSRGSWLQYKAVETFIFEDENAAIAFLERHSDDIFNGSPGLTTTVVGVPDRVI</sequence>
<dbReference type="Gene3D" id="3.50.50.60">
    <property type="entry name" value="FAD/NAD(P)-binding domain"/>
    <property type="match status" value="1"/>
</dbReference>
<dbReference type="InterPro" id="IPR036188">
    <property type="entry name" value="FAD/NAD-bd_sf"/>
</dbReference>
<organism evidence="7 8">
    <name type="scientific">Aspergillus keveii</name>
    <dbReference type="NCBI Taxonomy" id="714993"/>
    <lineage>
        <taxon>Eukaryota</taxon>
        <taxon>Fungi</taxon>
        <taxon>Dikarya</taxon>
        <taxon>Ascomycota</taxon>
        <taxon>Pezizomycotina</taxon>
        <taxon>Eurotiomycetes</taxon>
        <taxon>Eurotiomycetidae</taxon>
        <taxon>Eurotiales</taxon>
        <taxon>Aspergillaceae</taxon>
        <taxon>Aspergillus</taxon>
        <taxon>Aspergillus subgen. Nidulantes</taxon>
    </lineage>
</organism>
<keyword evidence="4" id="KW-0560">Oxidoreductase</keyword>
<comment type="caution">
    <text evidence="7">The sequence shown here is derived from an EMBL/GenBank/DDBJ whole genome shotgun (WGS) entry which is preliminary data.</text>
</comment>
<dbReference type="Pfam" id="PF07110">
    <property type="entry name" value="EthD"/>
    <property type="match status" value="1"/>
</dbReference>
<keyword evidence="8" id="KW-1185">Reference proteome</keyword>
<evidence type="ECO:0000256" key="3">
    <source>
        <dbReference type="ARBA" id="ARBA00022827"/>
    </source>
</evidence>
<protein>
    <submittedName>
        <fullName evidence="7">FAD binding domain-containing protein</fullName>
    </submittedName>
</protein>
<dbReference type="Pfam" id="PF01494">
    <property type="entry name" value="FAD_binding_3"/>
    <property type="match status" value="1"/>
</dbReference>
<evidence type="ECO:0000259" key="6">
    <source>
        <dbReference type="Pfam" id="PF07110"/>
    </source>
</evidence>
<dbReference type="Gene3D" id="3.30.9.10">
    <property type="entry name" value="D-Amino Acid Oxidase, subunit A, domain 2"/>
    <property type="match status" value="1"/>
</dbReference>
<feature type="domain" description="FAD-binding" evidence="5">
    <location>
        <begin position="96"/>
        <end position="344"/>
    </location>
</feature>
<comment type="similarity">
    <text evidence="1">Belongs to the tpcK family.</text>
</comment>
<dbReference type="PANTHER" id="PTHR43004:SF13">
    <property type="entry name" value="FAD-BINDING DOMAIN-CONTAINING PROTEIN-RELATED"/>
    <property type="match status" value="1"/>
</dbReference>